<organism evidence="1 2">
    <name type="scientific">Mycolicibacterium hippocampi</name>
    <dbReference type="NCBI Taxonomy" id="659824"/>
    <lineage>
        <taxon>Bacteria</taxon>
        <taxon>Bacillati</taxon>
        <taxon>Actinomycetota</taxon>
        <taxon>Actinomycetes</taxon>
        <taxon>Mycobacteriales</taxon>
        <taxon>Mycobacteriaceae</taxon>
        <taxon>Mycolicibacterium</taxon>
    </lineage>
</organism>
<gene>
    <name evidence="1" type="ORF">HLY00_2863</name>
</gene>
<dbReference type="AlphaFoldDB" id="A0A850PXM3"/>
<evidence type="ECO:0000313" key="1">
    <source>
        <dbReference type="EMBL" id="NVN53767.1"/>
    </source>
</evidence>
<proteinExistence type="predicted"/>
<dbReference type="Proteomes" id="UP000570517">
    <property type="component" value="Unassembled WGS sequence"/>
</dbReference>
<accession>A0A850PXM3</accession>
<protein>
    <submittedName>
        <fullName evidence="1">Uncharacterized protein</fullName>
    </submittedName>
</protein>
<sequence>MASNTSSSRGVHASTVVVSLMTKGHSPIEWWIWLPGSGQFLSTARIRLFPTTHCE</sequence>
<evidence type="ECO:0000313" key="2">
    <source>
        <dbReference type="Proteomes" id="UP000570517"/>
    </source>
</evidence>
<dbReference type="EMBL" id="JABFYL010000050">
    <property type="protein sequence ID" value="NVN53767.1"/>
    <property type="molecule type" value="Genomic_DNA"/>
</dbReference>
<reference evidence="1 2" key="1">
    <citation type="submission" date="2020-05" db="EMBL/GenBank/DDBJ databases">
        <title>Draft genome sequence of Mycobacterium hippocampi DL, isolated from European seabass, Dicentrarchus labrax, reared in fish farms.</title>
        <authorList>
            <person name="Stathopoulou P."/>
            <person name="Asimakis E."/>
            <person name="Tzokas K."/>
            <person name="Batargias C."/>
            <person name="Tsiamis G."/>
        </authorList>
    </citation>
    <scope>NUCLEOTIDE SEQUENCE [LARGE SCALE GENOMIC DNA]</scope>
    <source>
        <strain evidence="1 2">DL</strain>
    </source>
</reference>
<name>A0A850PXM3_9MYCO</name>
<keyword evidence="2" id="KW-1185">Reference proteome</keyword>
<comment type="caution">
    <text evidence="1">The sequence shown here is derived from an EMBL/GenBank/DDBJ whole genome shotgun (WGS) entry which is preliminary data.</text>
</comment>